<reference evidence="3" key="1">
    <citation type="submission" date="2024-06" db="EMBL/GenBank/DDBJ databases">
        <title>Multi-omics analyses provide insights into the biosynthesis of the anticancer antibiotic pleurotin in Hohenbuehelia grisea.</title>
        <authorList>
            <person name="Weaver J.A."/>
            <person name="Alberti F."/>
        </authorList>
    </citation>
    <scope>NUCLEOTIDE SEQUENCE [LARGE SCALE GENOMIC DNA]</scope>
    <source>
        <strain evidence="3">T-177</strain>
    </source>
</reference>
<evidence type="ECO:0000313" key="3">
    <source>
        <dbReference type="Proteomes" id="UP001556367"/>
    </source>
</evidence>
<proteinExistence type="predicted"/>
<comment type="caution">
    <text evidence="2">The sequence shown here is derived from an EMBL/GenBank/DDBJ whole genome shotgun (WGS) entry which is preliminary data.</text>
</comment>
<organism evidence="2 3">
    <name type="scientific">Hohenbuehelia grisea</name>
    <dbReference type="NCBI Taxonomy" id="104357"/>
    <lineage>
        <taxon>Eukaryota</taxon>
        <taxon>Fungi</taxon>
        <taxon>Dikarya</taxon>
        <taxon>Basidiomycota</taxon>
        <taxon>Agaricomycotina</taxon>
        <taxon>Agaricomycetes</taxon>
        <taxon>Agaricomycetidae</taxon>
        <taxon>Agaricales</taxon>
        <taxon>Pleurotineae</taxon>
        <taxon>Pleurotaceae</taxon>
        <taxon>Hohenbuehelia</taxon>
    </lineage>
</organism>
<evidence type="ECO:0008006" key="4">
    <source>
        <dbReference type="Google" id="ProtNLM"/>
    </source>
</evidence>
<sequence>MITSKEAESQANVAPPQGPAPPAYPTPSYDGQQPYQPQQQQQQAYPPQNGMQSPPLVHQPPPMTSPPVQRTAAEVGRDYQAELFARCAQGLHEPTTKYGMCGIITAVICFPIGLICLFTDTEQKCARCGTTL</sequence>
<protein>
    <recommendedName>
        <fullName evidence="4">Brain protein I3</fullName>
    </recommendedName>
</protein>
<dbReference type="Proteomes" id="UP001556367">
    <property type="component" value="Unassembled WGS sequence"/>
</dbReference>
<evidence type="ECO:0000256" key="1">
    <source>
        <dbReference type="SAM" id="MobiDB-lite"/>
    </source>
</evidence>
<feature type="compositionally biased region" description="Pro residues" evidence="1">
    <location>
        <begin position="16"/>
        <end position="25"/>
    </location>
</feature>
<evidence type="ECO:0000313" key="2">
    <source>
        <dbReference type="EMBL" id="KAL0946616.1"/>
    </source>
</evidence>
<feature type="region of interest" description="Disordered" evidence="1">
    <location>
        <begin position="1"/>
        <end position="73"/>
    </location>
</feature>
<name>A0ABR3ITR2_9AGAR</name>
<gene>
    <name evidence="2" type="ORF">HGRIS_012813</name>
</gene>
<dbReference type="EMBL" id="JASNQZ010000015">
    <property type="protein sequence ID" value="KAL0946616.1"/>
    <property type="molecule type" value="Genomic_DNA"/>
</dbReference>
<keyword evidence="3" id="KW-1185">Reference proteome</keyword>
<accession>A0ABR3ITR2</accession>
<feature type="compositionally biased region" description="Low complexity" evidence="1">
    <location>
        <begin position="32"/>
        <end position="48"/>
    </location>
</feature>